<organism evidence="1 2">
    <name type="scientific">Megaselia scalaris</name>
    <name type="common">Humpbacked fly</name>
    <name type="synonym">Phora scalaris</name>
    <dbReference type="NCBI Taxonomy" id="36166"/>
    <lineage>
        <taxon>Eukaryota</taxon>
        <taxon>Metazoa</taxon>
        <taxon>Ecdysozoa</taxon>
        <taxon>Arthropoda</taxon>
        <taxon>Hexapoda</taxon>
        <taxon>Insecta</taxon>
        <taxon>Pterygota</taxon>
        <taxon>Neoptera</taxon>
        <taxon>Endopterygota</taxon>
        <taxon>Diptera</taxon>
        <taxon>Brachycera</taxon>
        <taxon>Muscomorpha</taxon>
        <taxon>Platypezoidea</taxon>
        <taxon>Phoridae</taxon>
        <taxon>Megaseliini</taxon>
        <taxon>Megaselia</taxon>
    </lineage>
</organism>
<dbReference type="EnsemblMetazoa" id="MESCA010613-RA">
    <property type="protein sequence ID" value="MESCA010613-PA"/>
    <property type="gene ID" value="MESCA010613"/>
</dbReference>
<accession>T1H304</accession>
<evidence type="ECO:0000313" key="2">
    <source>
        <dbReference type="Proteomes" id="UP000015102"/>
    </source>
</evidence>
<sequence>MSADKSCQGRTKVIMNYWVRSSQLETMTSSSESWTLTYADAAANLWRCSIHQCRMADQVQLRTVRKKTFALGRACKKDG</sequence>
<dbReference type="EMBL" id="CAQQ02126742">
    <property type="status" value="NOT_ANNOTATED_CDS"/>
    <property type="molecule type" value="Genomic_DNA"/>
</dbReference>
<protein>
    <submittedName>
        <fullName evidence="1">Uncharacterized protein</fullName>
    </submittedName>
</protein>
<dbReference type="AlphaFoldDB" id="T1H304"/>
<dbReference type="HOGENOM" id="CLU_2608770_0_0_1"/>
<reference evidence="1" key="2">
    <citation type="submission" date="2015-06" db="UniProtKB">
        <authorList>
            <consortium name="EnsemblMetazoa"/>
        </authorList>
    </citation>
    <scope>IDENTIFICATION</scope>
</reference>
<keyword evidence="2" id="KW-1185">Reference proteome</keyword>
<name>T1H304_MEGSC</name>
<reference evidence="2" key="1">
    <citation type="submission" date="2013-02" db="EMBL/GenBank/DDBJ databases">
        <authorList>
            <person name="Hughes D."/>
        </authorList>
    </citation>
    <scope>NUCLEOTIDE SEQUENCE</scope>
    <source>
        <strain>Durham</strain>
        <strain evidence="2">NC isolate 2 -- Noor lab</strain>
    </source>
</reference>
<evidence type="ECO:0000313" key="1">
    <source>
        <dbReference type="EnsemblMetazoa" id="MESCA010613-PA"/>
    </source>
</evidence>
<proteinExistence type="predicted"/>
<dbReference type="Proteomes" id="UP000015102">
    <property type="component" value="Unassembled WGS sequence"/>
</dbReference>